<name>A0A9Q8SWZ6_9PEZI</name>
<feature type="region of interest" description="Disordered" evidence="1">
    <location>
        <begin position="162"/>
        <end position="185"/>
    </location>
</feature>
<feature type="compositionally biased region" description="Low complexity" evidence="1">
    <location>
        <begin position="170"/>
        <end position="181"/>
    </location>
</feature>
<evidence type="ECO:0000256" key="1">
    <source>
        <dbReference type="SAM" id="MobiDB-lite"/>
    </source>
</evidence>
<organism evidence="2 3">
    <name type="scientific">Colletotrichum lupini</name>
    <dbReference type="NCBI Taxonomy" id="145971"/>
    <lineage>
        <taxon>Eukaryota</taxon>
        <taxon>Fungi</taxon>
        <taxon>Dikarya</taxon>
        <taxon>Ascomycota</taxon>
        <taxon>Pezizomycotina</taxon>
        <taxon>Sordariomycetes</taxon>
        <taxon>Hypocreomycetidae</taxon>
        <taxon>Glomerellales</taxon>
        <taxon>Glomerellaceae</taxon>
        <taxon>Colletotrichum</taxon>
        <taxon>Colletotrichum acutatum species complex</taxon>
    </lineage>
</organism>
<dbReference type="Proteomes" id="UP000830671">
    <property type="component" value="Chromosome 5"/>
</dbReference>
<dbReference type="KEGG" id="clup:CLUP02_10565"/>
<dbReference type="GeneID" id="73344551"/>
<evidence type="ECO:0000313" key="3">
    <source>
        <dbReference type="Proteomes" id="UP000830671"/>
    </source>
</evidence>
<gene>
    <name evidence="2" type="ORF">CLUP02_10565</name>
</gene>
<reference evidence="2" key="1">
    <citation type="journal article" date="2021" name="Mol. Plant Microbe Interact.">
        <title>Complete Genome Sequence of the Plant-Pathogenic Fungus Colletotrichum lupini.</title>
        <authorList>
            <person name="Baroncelli R."/>
            <person name="Pensec F."/>
            <person name="Da Lio D."/>
            <person name="Boufleur T."/>
            <person name="Vicente I."/>
            <person name="Sarrocco S."/>
            <person name="Picot A."/>
            <person name="Baraldi E."/>
            <person name="Sukno S."/>
            <person name="Thon M."/>
            <person name="Le Floch G."/>
        </authorList>
    </citation>
    <scope>NUCLEOTIDE SEQUENCE</scope>
    <source>
        <strain evidence="2">IMI 504893</strain>
    </source>
</reference>
<proteinExistence type="predicted"/>
<evidence type="ECO:0000313" key="2">
    <source>
        <dbReference type="EMBL" id="UQC85069.1"/>
    </source>
</evidence>
<dbReference type="AlphaFoldDB" id="A0A9Q8SWZ6"/>
<dbReference type="RefSeq" id="XP_049146686.1">
    <property type="nucleotide sequence ID" value="XM_049289541.1"/>
</dbReference>
<dbReference type="EMBL" id="CP019477">
    <property type="protein sequence ID" value="UQC85069.1"/>
    <property type="molecule type" value="Genomic_DNA"/>
</dbReference>
<keyword evidence="3" id="KW-1185">Reference proteome</keyword>
<accession>A0A9Q8SWZ6</accession>
<sequence length="227" mass="24819">MLRLSRQLMLIARGFKVLTTSRSVYRMHGSGGACLTFVYLASSLSAGDHRPVARRGQRLNRLFTCLAFFGQLRWSAPPSRRVFFCDGSPPSVLLPLPGEEAEGGKRAKPVAMSTGPMAAGAGSHGLWTTTRGPRKVNNERFDHFTPSKPPVIHTLITPDLSRTRHDPYKLQPSSSAQLSLPLSPPHPSNCPSKIVTLSKYFPLPLLKDNLPCIHCNSSTKAPLQSIP</sequence>
<protein>
    <submittedName>
        <fullName evidence="2">Uncharacterized protein</fullName>
    </submittedName>
</protein>